<dbReference type="InterPro" id="IPR041519">
    <property type="entry name" value="HEPN_RiboL-PSP"/>
</dbReference>
<name>A0A1G8NUN7_9GAMM</name>
<gene>
    <name evidence="2" type="ORF">SAMN05216588_12613</name>
</gene>
<evidence type="ECO:0000313" key="3">
    <source>
        <dbReference type="Proteomes" id="UP000198606"/>
    </source>
</evidence>
<dbReference type="AlphaFoldDB" id="A0A1G8NUN7"/>
<accession>A0A1G8NUN7</accession>
<feature type="domain" description="RiboL-PSP-HEPN" evidence="1">
    <location>
        <begin position="32"/>
        <end position="193"/>
    </location>
</feature>
<evidence type="ECO:0000259" key="1">
    <source>
        <dbReference type="Pfam" id="PF18735"/>
    </source>
</evidence>
<organism evidence="2 3">
    <name type="scientific">Phytopseudomonas flavescens</name>
    <dbReference type="NCBI Taxonomy" id="29435"/>
    <lineage>
        <taxon>Bacteria</taxon>
        <taxon>Pseudomonadati</taxon>
        <taxon>Pseudomonadota</taxon>
        <taxon>Gammaproteobacteria</taxon>
        <taxon>Pseudomonadales</taxon>
        <taxon>Pseudomonadaceae</taxon>
        <taxon>Phytopseudomonas</taxon>
    </lineage>
</organism>
<dbReference type="Pfam" id="PF18735">
    <property type="entry name" value="HEPN_RiboL-PSP"/>
    <property type="match status" value="1"/>
</dbReference>
<reference evidence="2 3" key="1">
    <citation type="submission" date="2016-10" db="EMBL/GenBank/DDBJ databases">
        <authorList>
            <person name="de Groot N.N."/>
        </authorList>
    </citation>
    <scope>NUCLEOTIDE SEQUENCE [LARGE SCALE GENOMIC DNA]</scope>
    <source>
        <strain evidence="2 3">LMG 18387</strain>
    </source>
</reference>
<proteinExistence type="predicted"/>
<dbReference type="EMBL" id="FNDG01000026">
    <property type="protein sequence ID" value="SDI83666.1"/>
    <property type="molecule type" value="Genomic_DNA"/>
</dbReference>
<evidence type="ECO:0000313" key="2">
    <source>
        <dbReference type="EMBL" id="SDI83666.1"/>
    </source>
</evidence>
<dbReference type="Proteomes" id="UP000198606">
    <property type="component" value="Unassembled WGS sequence"/>
</dbReference>
<protein>
    <recommendedName>
        <fullName evidence="1">RiboL-PSP-HEPN domain-containing protein</fullName>
    </recommendedName>
</protein>
<dbReference type="STRING" id="29435.SAMN05216588_12613"/>
<dbReference type="RefSeq" id="WP_084308515.1">
    <property type="nucleotide sequence ID" value="NZ_FNDG01000026.1"/>
</dbReference>
<sequence>MKQLILDRMEVNLARAETLVMIYKTHLKGTGRGRRGHAKTDVLRAAVVFIHASVEEVLRSTAYWKLPLAGSTYLDNLFLPGEGKKVALGALAAHRGKTVDQVIAESVNDELEKSNYNNPKEIAALCMNVGVLPTDVNHHFAVIDLMMKRRHKIVHRADRSEIVGRGQYQFAHISPEQVESWIEAAKNFCVDFVGRVPE</sequence>